<reference evidence="7 8" key="1">
    <citation type="submission" date="2014-11" db="EMBL/GenBank/DDBJ databases">
        <title>Genetic blueprint of the zoonotic pathogen Toxocara canis.</title>
        <authorList>
            <person name="Zhu X.-Q."/>
            <person name="Korhonen P.K."/>
            <person name="Cai H."/>
            <person name="Young N.D."/>
            <person name="Nejsum P."/>
            <person name="von Samson-Himmelstjerna G."/>
            <person name="Boag P.R."/>
            <person name="Tan P."/>
            <person name="Li Q."/>
            <person name="Min J."/>
            <person name="Yang Y."/>
            <person name="Wang X."/>
            <person name="Fang X."/>
            <person name="Hall R.S."/>
            <person name="Hofmann A."/>
            <person name="Sternberg P.W."/>
            <person name="Jex A.R."/>
            <person name="Gasser R.B."/>
        </authorList>
    </citation>
    <scope>NUCLEOTIDE SEQUENCE [LARGE SCALE GENOMIC DNA]</scope>
    <source>
        <strain evidence="7">PN_DK_2014</strain>
    </source>
</reference>
<comment type="caution">
    <text evidence="7">The sequence shown here is derived from an EMBL/GenBank/DDBJ whole genome shotgun (WGS) entry which is preliminary data.</text>
</comment>
<dbReference type="OMA" id="VELCHPW"/>
<feature type="transmembrane region" description="Helical" evidence="5">
    <location>
        <begin position="302"/>
        <end position="322"/>
    </location>
</feature>
<comment type="subcellular location">
    <subcellularLocation>
        <location evidence="1">Membrane</location>
    </subcellularLocation>
</comment>
<keyword evidence="4 5" id="KW-0472">Membrane</keyword>
<dbReference type="InterPro" id="IPR053219">
    <property type="entry name" value="GPCR_Dmsr-1"/>
</dbReference>
<dbReference type="GO" id="GO:0005886">
    <property type="term" value="C:plasma membrane"/>
    <property type="evidence" value="ECO:0007669"/>
    <property type="project" value="TreeGrafter"/>
</dbReference>
<keyword evidence="8" id="KW-1185">Reference proteome</keyword>
<dbReference type="PANTHER" id="PTHR46273:SF4">
    <property type="entry name" value="AT19640P"/>
    <property type="match status" value="1"/>
</dbReference>
<name>A0A0B2UV03_TOXCA</name>
<evidence type="ECO:0000313" key="8">
    <source>
        <dbReference type="Proteomes" id="UP000031036"/>
    </source>
</evidence>
<keyword evidence="2 5" id="KW-0812">Transmembrane</keyword>
<feature type="transmembrane region" description="Helical" evidence="5">
    <location>
        <begin position="262"/>
        <end position="282"/>
    </location>
</feature>
<feature type="transmembrane region" description="Helical" evidence="5">
    <location>
        <begin position="132"/>
        <end position="151"/>
    </location>
</feature>
<feature type="domain" description="G-protein coupled receptors family 1 profile" evidence="6">
    <location>
        <begin position="29"/>
        <end position="315"/>
    </location>
</feature>
<organism evidence="7 8">
    <name type="scientific">Toxocara canis</name>
    <name type="common">Canine roundworm</name>
    <dbReference type="NCBI Taxonomy" id="6265"/>
    <lineage>
        <taxon>Eukaryota</taxon>
        <taxon>Metazoa</taxon>
        <taxon>Ecdysozoa</taxon>
        <taxon>Nematoda</taxon>
        <taxon>Chromadorea</taxon>
        <taxon>Rhabditida</taxon>
        <taxon>Spirurina</taxon>
        <taxon>Ascaridomorpha</taxon>
        <taxon>Ascaridoidea</taxon>
        <taxon>Toxocaridae</taxon>
        <taxon>Toxocara</taxon>
    </lineage>
</organism>
<dbReference type="Pfam" id="PF10324">
    <property type="entry name" value="7TM_GPCR_Srw"/>
    <property type="match status" value="1"/>
</dbReference>
<dbReference type="CDD" id="cd14978">
    <property type="entry name" value="7tmA_FMRFamide_R-like"/>
    <property type="match status" value="1"/>
</dbReference>
<sequence>MHLLSSAVQSYMPVHVFVYQFLCITGVFANISIIVVLLRPAMRKNPFNVFLIAIAVCDMTLMAFYFIYKQVEICQPTYFSYFWIVFTYAYAILSVFVHSVSLWLTVNMAILRYLVLKRSSSSHSPLPNVNNFSAAFVAIALAILISFLGSAPNMLRYEIRDNGFLDVPQYCTANGSTYAHHYVENPKVHAYNIGQPLWWNCRWERFNFWAAGLVLKLIPCLMLTIFMTLLVRMLMEARERRTRLCGGTASGKSQAERTTSMLTAIVAVFLITELPQGLLVFATGIKPGVRYAMQYLGDFIDLLSLINSSFNFILCALMSHVFRREFLLTFGSCCPKSSEDVSGTKSAAIRAIPPKRNGFMPLASTCPEDPNGNTCV</sequence>
<evidence type="ECO:0000256" key="5">
    <source>
        <dbReference type="SAM" id="Phobius"/>
    </source>
</evidence>
<dbReference type="OrthoDB" id="5864054at2759"/>
<gene>
    <name evidence="7" type="ORF">Tcan_14785</name>
</gene>
<dbReference type="EMBL" id="JPKZ01003153">
    <property type="protein sequence ID" value="KHN73099.1"/>
    <property type="molecule type" value="Genomic_DNA"/>
</dbReference>
<evidence type="ECO:0000256" key="4">
    <source>
        <dbReference type="ARBA" id="ARBA00023136"/>
    </source>
</evidence>
<evidence type="ECO:0000256" key="3">
    <source>
        <dbReference type="ARBA" id="ARBA00022989"/>
    </source>
</evidence>
<dbReference type="GO" id="GO:0008528">
    <property type="term" value="F:G protein-coupled peptide receptor activity"/>
    <property type="evidence" value="ECO:0007669"/>
    <property type="project" value="InterPro"/>
</dbReference>
<feature type="transmembrane region" description="Helical" evidence="5">
    <location>
        <begin position="88"/>
        <end position="111"/>
    </location>
</feature>
<evidence type="ECO:0000313" key="7">
    <source>
        <dbReference type="EMBL" id="KHN73099.1"/>
    </source>
</evidence>
<evidence type="ECO:0000259" key="6">
    <source>
        <dbReference type="PROSITE" id="PS50262"/>
    </source>
</evidence>
<dbReference type="InterPro" id="IPR019427">
    <property type="entry name" value="7TM_GPCR_serpentine_rcpt_Srw"/>
</dbReference>
<feature type="transmembrane region" description="Helical" evidence="5">
    <location>
        <begin position="16"/>
        <end position="37"/>
    </location>
</feature>
<dbReference type="PANTHER" id="PTHR46273">
    <property type="entry name" value="MYOSUPPRESSIN RECEPTOR 1, ISOFORM B-RELATED"/>
    <property type="match status" value="1"/>
</dbReference>
<dbReference type="Proteomes" id="UP000031036">
    <property type="component" value="Unassembled WGS sequence"/>
</dbReference>
<dbReference type="AlphaFoldDB" id="A0A0B2UV03"/>
<dbReference type="SUPFAM" id="SSF81321">
    <property type="entry name" value="Family A G protein-coupled receptor-like"/>
    <property type="match status" value="1"/>
</dbReference>
<keyword evidence="3 5" id="KW-1133">Transmembrane helix</keyword>
<protein>
    <submittedName>
        <fullName evidence="7">Blue-sensitive opsin</fullName>
    </submittedName>
</protein>
<accession>A0A0B2UV03</accession>
<dbReference type="Gene3D" id="1.20.1070.10">
    <property type="entry name" value="Rhodopsin 7-helix transmembrane proteins"/>
    <property type="match status" value="1"/>
</dbReference>
<feature type="transmembrane region" description="Helical" evidence="5">
    <location>
        <begin position="49"/>
        <end position="68"/>
    </location>
</feature>
<evidence type="ECO:0000256" key="2">
    <source>
        <dbReference type="ARBA" id="ARBA00022692"/>
    </source>
</evidence>
<feature type="transmembrane region" description="Helical" evidence="5">
    <location>
        <begin position="208"/>
        <end position="231"/>
    </location>
</feature>
<dbReference type="InterPro" id="IPR017452">
    <property type="entry name" value="GPCR_Rhodpsn_7TM"/>
</dbReference>
<evidence type="ECO:0000256" key="1">
    <source>
        <dbReference type="ARBA" id="ARBA00004370"/>
    </source>
</evidence>
<dbReference type="PROSITE" id="PS50262">
    <property type="entry name" value="G_PROTEIN_RECEP_F1_2"/>
    <property type="match status" value="1"/>
</dbReference>
<dbReference type="InterPro" id="IPR000276">
    <property type="entry name" value="GPCR_Rhodpsn"/>
</dbReference>
<dbReference type="STRING" id="6265.A0A0B2UV03"/>
<dbReference type="PRINTS" id="PR00237">
    <property type="entry name" value="GPCRRHODOPSN"/>
</dbReference>
<proteinExistence type="predicted"/>